<dbReference type="EMBL" id="JAJSOF020000021">
    <property type="protein sequence ID" value="KAJ4437104.1"/>
    <property type="molecule type" value="Genomic_DNA"/>
</dbReference>
<reference evidence="1 2" key="1">
    <citation type="journal article" date="2022" name="Allergy">
        <title>Genome assembly and annotation of Periplaneta americana reveal a comprehensive cockroach allergen profile.</title>
        <authorList>
            <person name="Wang L."/>
            <person name="Xiong Q."/>
            <person name="Saelim N."/>
            <person name="Wang L."/>
            <person name="Nong W."/>
            <person name="Wan A.T."/>
            <person name="Shi M."/>
            <person name="Liu X."/>
            <person name="Cao Q."/>
            <person name="Hui J.H.L."/>
            <person name="Sookrung N."/>
            <person name="Leung T.F."/>
            <person name="Tungtrongchitr A."/>
            <person name="Tsui S.K.W."/>
        </authorList>
    </citation>
    <scope>NUCLEOTIDE SEQUENCE [LARGE SCALE GENOMIC DNA]</scope>
    <source>
        <strain evidence="1">PWHHKU_190912</strain>
    </source>
</reference>
<name>A0ABQ8STE5_PERAM</name>
<organism evidence="1 2">
    <name type="scientific">Periplaneta americana</name>
    <name type="common">American cockroach</name>
    <name type="synonym">Blatta americana</name>
    <dbReference type="NCBI Taxonomy" id="6978"/>
    <lineage>
        <taxon>Eukaryota</taxon>
        <taxon>Metazoa</taxon>
        <taxon>Ecdysozoa</taxon>
        <taxon>Arthropoda</taxon>
        <taxon>Hexapoda</taxon>
        <taxon>Insecta</taxon>
        <taxon>Pterygota</taxon>
        <taxon>Neoptera</taxon>
        <taxon>Polyneoptera</taxon>
        <taxon>Dictyoptera</taxon>
        <taxon>Blattodea</taxon>
        <taxon>Blattoidea</taxon>
        <taxon>Blattidae</taxon>
        <taxon>Blattinae</taxon>
        <taxon>Periplaneta</taxon>
    </lineage>
</organism>
<proteinExistence type="predicted"/>
<protein>
    <submittedName>
        <fullName evidence="1">Uncharacterized protein</fullName>
    </submittedName>
</protein>
<sequence>MFAFSSDERAFNIESFSHRTIRTTWFLVGLKRKLETCLVVFNKWRLAHYGSEPFIYNLPYHDDDDDDDDDDYDYDDDDDYYYYYYHYHYYYRGIQKRRLFDDAVSATSLFSVDRIDDGYVVFDHIKSLVYGTSILNEEEILAHIHITASSEEVRRTLGLQRVRQPMVRRCTL</sequence>
<dbReference type="Proteomes" id="UP001148838">
    <property type="component" value="Unassembled WGS sequence"/>
</dbReference>
<gene>
    <name evidence="1" type="ORF">ANN_17239</name>
</gene>
<accession>A0ABQ8STE5</accession>
<evidence type="ECO:0000313" key="1">
    <source>
        <dbReference type="EMBL" id="KAJ4437104.1"/>
    </source>
</evidence>
<keyword evidence="2" id="KW-1185">Reference proteome</keyword>
<evidence type="ECO:0000313" key="2">
    <source>
        <dbReference type="Proteomes" id="UP001148838"/>
    </source>
</evidence>
<comment type="caution">
    <text evidence="1">The sequence shown here is derived from an EMBL/GenBank/DDBJ whole genome shotgun (WGS) entry which is preliminary data.</text>
</comment>